<accession>A0A109UGK7</accession>
<dbReference type="InterPro" id="IPR027417">
    <property type="entry name" value="P-loop_NTPase"/>
</dbReference>
<proteinExistence type="predicted"/>
<dbReference type="KEGG" id="erl:AOC36_01380"/>
<dbReference type="OrthoDB" id="1777757at2"/>
<evidence type="ECO:0000313" key="1">
    <source>
        <dbReference type="EMBL" id="AMC92688.1"/>
    </source>
</evidence>
<evidence type="ECO:0000313" key="2">
    <source>
        <dbReference type="Proteomes" id="UP000063781"/>
    </source>
</evidence>
<protein>
    <recommendedName>
        <fullName evidence="3">Thymidylate kinase-like domain-containing protein</fullName>
    </recommendedName>
</protein>
<name>A0A109UGK7_9FIRM</name>
<organism evidence="1 2">
    <name type="scientific">Erysipelothrix larvae</name>
    <dbReference type="NCBI Taxonomy" id="1514105"/>
    <lineage>
        <taxon>Bacteria</taxon>
        <taxon>Bacillati</taxon>
        <taxon>Bacillota</taxon>
        <taxon>Erysipelotrichia</taxon>
        <taxon>Erysipelotrichales</taxon>
        <taxon>Erysipelotrichaceae</taxon>
        <taxon>Erysipelothrix</taxon>
    </lineage>
</organism>
<evidence type="ECO:0008006" key="3">
    <source>
        <dbReference type="Google" id="ProtNLM"/>
    </source>
</evidence>
<dbReference type="Proteomes" id="UP000063781">
    <property type="component" value="Chromosome"/>
</dbReference>
<reference evidence="1 2" key="1">
    <citation type="submission" date="2015-10" db="EMBL/GenBank/DDBJ databases">
        <title>Erysipelothrix larvae sp. LV19 isolated from the larval gut of the rhinoceros beetle, Trypoxylus dichotomus.</title>
        <authorList>
            <person name="Lim S."/>
            <person name="Kim B.-C."/>
        </authorList>
    </citation>
    <scope>NUCLEOTIDE SEQUENCE [LARGE SCALE GENOMIC DNA]</scope>
    <source>
        <strain evidence="1 2">LV19</strain>
    </source>
</reference>
<gene>
    <name evidence="1" type="ORF">AOC36_01380</name>
</gene>
<sequence>MGTRNNTCILIEFNGLPGCGKTTIVNELENLMEKEGVHFLNLKDVYFYKEKHRISKIITVTFAAFSRKQRTQNIKIMKYLFLFDVSKERVLYALRLIKLLYQVRRVKDKGCGEVMILEEGILQYTASISHVDTINNQNLLSSLIESMIGYVDSIICVNCNLDYSDIVKRIRQRNDLQRRFDSMDDDQLIEGLVQNMKCFNIMRRSYQKIGESIDIDTIGSPIENSRKIQEKYKSYTD</sequence>
<dbReference type="SUPFAM" id="SSF52540">
    <property type="entry name" value="P-loop containing nucleoside triphosphate hydrolases"/>
    <property type="match status" value="1"/>
</dbReference>
<dbReference type="STRING" id="1514105.AOC36_01380"/>
<dbReference type="EMBL" id="CP013213">
    <property type="protein sequence ID" value="AMC92688.1"/>
    <property type="molecule type" value="Genomic_DNA"/>
</dbReference>
<dbReference type="Gene3D" id="3.40.50.300">
    <property type="entry name" value="P-loop containing nucleotide triphosphate hydrolases"/>
    <property type="match status" value="1"/>
</dbReference>
<dbReference type="AlphaFoldDB" id="A0A109UGK7"/>
<dbReference type="RefSeq" id="WP_067630361.1">
    <property type="nucleotide sequence ID" value="NZ_CP013213.1"/>
</dbReference>
<keyword evidence="2" id="KW-1185">Reference proteome</keyword>